<proteinExistence type="predicted"/>
<dbReference type="GO" id="GO:0006310">
    <property type="term" value="P:DNA recombination"/>
    <property type="evidence" value="ECO:0007669"/>
    <property type="project" value="TreeGrafter"/>
</dbReference>
<evidence type="ECO:0000256" key="2">
    <source>
        <dbReference type="ARBA" id="ARBA00022840"/>
    </source>
</evidence>
<dbReference type="GO" id="GO:0005524">
    <property type="term" value="F:ATP binding"/>
    <property type="evidence" value="ECO:0007669"/>
    <property type="project" value="UniProtKB-KW"/>
</dbReference>
<feature type="domain" description="Primosomal protein N C-terminal" evidence="4">
    <location>
        <begin position="70"/>
        <end position="162"/>
    </location>
</feature>
<dbReference type="InterPro" id="IPR041236">
    <property type="entry name" value="PriA_C"/>
</dbReference>
<dbReference type="PANTHER" id="PTHR30580:SF0">
    <property type="entry name" value="PRIMOSOMAL PROTEIN N"/>
    <property type="match status" value="1"/>
</dbReference>
<protein>
    <submittedName>
        <fullName evidence="5">p20-13</fullName>
    </submittedName>
</protein>
<name>Q5W609_BORBG</name>
<dbReference type="Pfam" id="PF18074">
    <property type="entry name" value="PriA_C"/>
    <property type="match status" value="1"/>
</dbReference>
<evidence type="ECO:0000259" key="4">
    <source>
        <dbReference type="Pfam" id="PF18074"/>
    </source>
</evidence>
<dbReference type="GO" id="GO:0043138">
    <property type="term" value="F:3'-5' DNA helicase activity"/>
    <property type="evidence" value="ECO:0007669"/>
    <property type="project" value="TreeGrafter"/>
</dbReference>
<dbReference type="GO" id="GO:0006270">
    <property type="term" value="P:DNA replication initiation"/>
    <property type="evidence" value="ECO:0007669"/>
    <property type="project" value="TreeGrafter"/>
</dbReference>
<accession>Q5W609</accession>
<evidence type="ECO:0000313" key="5">
    <source>
        <dbReference type="EMBL" id="AAQ13487.1"/>
    </source>
</evidence>
<reference evidence="5" key="1">
    <citation type="submission" date="1998-10" db="EMBL/GenBank/DDBJ databases">
        <title>P20-13, a novel protein of Borrelia burgdorferi.</title>
        <authorList>
            <person name="Feng S.L."/>
            <person name="Barthold S.W."/>
        </authorList>
    </citation>
    <scope>NUCLEOTIDE SEQUENCE</scope>
    <source>
        <strain evidence="5">N40</strain>
    </source>
</reference>
<evidence type="ECO:0000256" key="3">
    <source>
        <dbReference type="ARBA" id="ARBA00023125"/>
    </source>
</evidence>
<keyword evidence="3" id="KW-0238">DNA-binding</keyword>
<dbReference type="PANTHER" id="PTHR30580">
    <property type="entry name" value="PRIMOSOMAL PROTEIN N"/>
    <property type="match status" value="1"/>
</dbReference>
<reference evidence="5" key="2">
    <citation type="journal article" date="2006" name="Infect. Immun.">
        <title>Antibody-mediated disease remission in the mouse model of lyme borreliosis.</title>
        <authorList>
            <person name="Barthold S.W."/>
            <person name="Hodzic E."/>
            <person name="Tunev S."/>
            <person name="Feng S."/>
        </authorList>
    </citation>
    <scope>NUCLEOTIDE SEQUENCE</scope>
    <source>
        <strain evidence="5">N40</strain>
    </source>
</reference>
<dbReference type="GO" id="GO:0003677">
    <property type="term" value="F:DNA binding"/>
    <property type="evidence" value="ECO:0007669"/>
    <property type="project" value="UniProtKB-KW"/>
</dbReference>
<dbReference type="GO" id="GO:0006302">
    <property type="term" value="P:double-strand break repair"/>
    <property type="evidence" value="ECO:0007669"/>
    <property type="project" value="TreeGrafter"/>
</dbReference>
<dbReference type="EMBL" id="AF102696">
    <property type="protein sequence ID" value="AAQ13487.1"/>
    <property type="molecule type" value="Genomic_DNA"/>
</dbReference>
<keyword evidence="2" id="KW-0067">ATP-binding</keyword>
<dbReference type="AlphaFoldDB" id="Q5W609"/>
<keyword evidence="1" id="KW-0547">Nucleotide-binding</keyword>
<evidence type="ECO:0000256" key="1">
    <source>
        <dbReference type="ARBA" id="ARBA00022741"/>
    </source>
</evidence>
<organism evidence="5">
    <name type="scientific">Borreliella burgdorferi</name>
    <name type="common">Lyme disease spirochete</name>
    <name type="synonym">Borrelia burgdorferi</name>
    <dbReference type="NCBI Taxonomy" id="139"/>
    <lineage>
        <taxon>Bacteria</taxon>
        <taxon>Pseudomonadati</taxon>
        <taxon>Spirochaetota</taxon>
        <taxon>Spirochaetia</taxon>
        <taxon>Spirochaetales</taxon>
        <taxon>Borreliaceae</taxon>
        <taxon>Borreliella</taxon>
    </lineage>
</organism>
<sequence>MGLPDFRSGERIFTTLSQIMGRAARFKDDNIIIIQTKNPNYYAIKYAYKNQYEQFYEEELDIRKKLNYPPFNKIIRIIFRSKNEESAKQKCWEFFEKSKEFLQEEIEHLGPSEAIMKKISKNYRYNIIYLSKSYSLLEKLVNKTKEKVKMTSTVYIEIDYYPISLI</sequence>